<reference evidence="2" key="1">
    <citation type="submission" date="2017-06" db="EMBL/GenBank/DDBJ databases">
        <title>Genome analysis of Fimbriiglobus ruber SP5, the first member of the order Planctomycetales with confirmed chitinolytic capability.</title>
        <authorList>
            <person name="Ravin N.V."/>
            <person name="Rakitin A.L."/>
            <person name="Ivanova A.A."/>
            <person name="Beletsky A.V."/>
            <person name="Kulichevskaya I.S."/>
            <person name="Mardanov A.V."/>
            <person name="Dedysh S.N."/>
        </authorList>
    </citation>
    <scope>NUCLEOTIDE SEQUENCE [LARGE SCALE GENOMIC DNA]</scope>
    <source>
        <strain evidence="2">SP5</strain>
    </source>
</reference>
<evidence type="ECO:0000313" key="1">
    <source>
        <dbReference type="EMBL" id="OWK40900.1"/>
    </source>
</evidence>
<dbReference type="Proteomes" id="UP000214646">
    <property type="component" value="Unassembled WGS sequence"/>
</dbReference>
<evidence type="ECO:0000313" key="2">
    <source>
        <dbReference type="Proteomes" id="UP000214646"/>
    </source>
</evidence>
<name>A0A225DHD2_9BACT</name>
<comment type="caution">
    <text evidence="1">The sequence shown here is derived from an EMBL/GenBank/DDBJ whole genome shotgun (WGS) entry which is preliminary data.</text>
</comment>
<dbReference type="EMBL" id="NIDE01000007">
    <property type="protein sequence ID" value="OWK40900.1"/>
    <property type="molecule type" value="Genomic_DNA"/>
</dbReference>
<protein>
    <submittedName>
        <fullName evidence="1">Uncharacterized protein</fullName>
    </submittedName>
</protein>
<accession>A0A225DHD2</accession>
<keyword evidence="2" id="KW-1185">Reference proteome</keyword>
<organism evidence="1 2">
    <name type="scientific">Fimbriiglobus ruber</name>
    <dbReference type="NCBI Taxonomy" id="1908690"/>
    <lineage>
        <taxon>Bacteria</taxon>
        <taxon>Pseudomonadati</taxon>
        <taxon>Planctomycetota</taxon>
        <taxon>Planctomycetia</taxon>
        <taxon>Gemmatales</taxon>
        <taxon>Gemmataceae</taxon>
        <taxon>Fimbriiglobus</taxon>
    </lineage>
</organism>
<gene>
    <name evidence="1" type="ORF">FRUB_04792</name>
</gene>
<dbReference type="AlphaFoldDB" id="A0A225DHD2"/>
<proteinExistence type="predicted"/>
<sequence length="37" mass="4057">MAAAVDRMLARNPGDRFQTPAEVAAALTTHRRCVEVM</sequence>